<organism evidence="2 3">
    <name type="scientific">Candidatus Taylorbacteria bacterium RIFCSPHIGHO2_12_FULL_45_16</name>
    <dbReference type="NCBI Taxonomy" id="1802315"/>
    <lineage>
        <taxon>Bacteria</taxon>
        <taxon>Candidatus Tayloriibacteriota</taxon>
    </lineage>
</organism>
<gene>
    <name evidence="2" type="ORF">A3F51_01995</name>
</gene>
<evidence type="ECO:0000313" key="2">
    <source>
        <dbReference type="EMBL" id="OHA29012.1"/>
    </source>
</evidence>
<keyword evidence="1" id="KW-0472">Membrane</keyword>
<comment type="caution">
    <text evidence="2">The sequence shown here is derived from an EMBL/GenBank/DDBJ whole genome shotgun (WGS) entry which is preliminary data.</text>
</comment>
<proteinExistence type="predicted"/>
<protein>
    <submittedName>
        <fullName evidence="2">Uncharacterized protein</fullName>
    </submittedName>
</protein>
<feature type="transmembrane region" description="Helical" evidence="1">
    <location>
        <begin position="6"/>
        <end position="25"/>
    </location>
</feature>
<reference evidence="2 3" key="1">
    <citation type="journal article" date="2016" name="Nat. Commun.">
        <title>Thousands of microbial genomes shed light on interconnected biogeochemical processes in an aquifer system.</title>
        <authorList>
            <person name="Anantharaman K."/>
            <person name="Brown C.T."/>
            <person name="Hug L.A."/>
            <person name="Sharon I."/>
            <person name="Castelle C.J."/>
            <person name="Probst A.J."/>
            <person name="Thomas B.C."/>
            <person name="Singh A."/>
            <person name="Wilkins M.J."/>
            <person name="Karaoz U."/>
            <person name="Brodie E.L."/>
            <person name="Williams K.H."/>
            <person name="Hubbard S.S."/>
            <person name="Banfield J.F."/>
        </authorList>
    </citation>
    <scope>NUCLEOTIDE SEQUENCE [LARGE SCALE GENOMIC DNA]</scope>
</reference>
<name>A0A1G2N104_9BACT</name>
<dbReference type="EMBL" id="MHRT01000006">
    <property type="protein sequence ID" value="OHA29012.1"/>
    <property type="molecule type" value="Genomic_DNA"/>
</dbReference>
<dbReference type="Proteomes" id="UP000178089">
    <property type="component" value="Unassembled WGS sequence"/>
</dbReference>
<accession>A0A1G2N104</accession>
<evidence type="ECO:0000313" key="3">
    <source>
        <dbReference type="Proteomes" id="UP000178089"/>
    </source>
</evidence>
<sequence>MICPGLGYICLISIHEIFLLIGLLGRVMPVSRAVFPLAMFEGMITDTMIPAPASVFLASICKVSSHLGGQIEELGFP</sequence>
<dbReference type="AlphaFoldDB" id="A0A1G2N104"/>
<evidence type="ECO:0000256" key="1">
    <source>
        <dbReference type="SAM" id="Phobius"/>
    </source>
</evidence>
<keyword evidence="1" id="KW-1133">Transmembrane helix</keyword>
<keyword evidence="1" id="KW-0812">Transmembrane</keyword>